<reference evidence="2 3" key="1">
    <citation type="journal article" date="2015" name="Clin. Infect. Dis.">
        <title>Genomic Investigations unmask Mycoplasma amphoriforme, a new respiratory pathogen.</title>
        <authorList>
            <person name="Gillespie S.H."/>
            <person name="Ling C.L."/>
            <person name="Oravcova K."/>
            <person name="Pinheiro M."/>
            <person name="Wells L."/>
            <person name="Bryant J.M."/>
            <person name="McHugh T.D."/>
            <person name="Bebear C."/>
            <person name="Webster D."/>
            <person name="Harris S.R."/>
            <person name="Seth-Smith H.M."/>
            <person name="Thomson N.R."/>
        </authorList>
    </citation>
    <scope>NUCLEOTIDE SEQUENCE [LARGE SCALE GENOMIC DNA]</scope>
    <source>
        <strain evidence="2 3">A39</strain>
    </source>
</reference>
<protein>
    <submittedName>
        <fullName evidence="2">Uncharacterized protein</fullName>
    </submittedName>
</protein>
<dbReference type="RefSeq" id="WP_343251804.1">
    <property type="nucleotide sequence ID" value="NZ_HG937516.1"/>
</dbReference>
<feature type="transmembrane region" description="Helical" evidence="1">
    <location>
        <begin position="30"/>
        <end position="56"/>
    </location>
</feature>
<gene>
    <name evidence="2" type="ORF">MAMA39_03370</name>
</gene>
<evidence type="ECO:0000313" key="3">
    <source>
        <dbReference type="Proteomes" id="UP000261764"/>
    </source>
</evidence>
<keyword evidence="1" id="KW-1133">Transmembrane helix</keyword>
<keyword evidence="1" id="KW-0472">Membrane</keyword>
<sequence>MNPNLYIPWIFIILAIFLLMVPNSWSEKKVLAVIAIQIFLSLVGLVTAITNLVSLLRTQLNLGLSISAIILAIITILLAIQRRLKMLKNFF</sequence>
<feature type="transmembrane region" description="Helical" evidence="1">
    <location>
        <begin position="62"/>
        <end position="80"/>
    </location>
</feature>
<feature type="transmembrane region" description="Helical" evidence="1">
    <location>
        <begin position="6"/>
        <end position="23"/>
    </location>
</feature>
<keyword evidence="3" id="KW-1185">Reference proteome</keyword>
<evidence type="ECO:0000313" key="2">
    <source>
        <dbReference type="EMBL" id="CDN40457.1"/>
    </source>
</evidence>
<dbReference type="KEGG" id="mamp:MAMA39_03370"/>
<dbReference type="AlphaFoldDB" id="A0A292IIW0"/>
<dbReference type="Proteomes" id="UP000261764">
    <property type="component" value="Chromosome I"/>
</dbReference>
<keyword evidence="1" id="KW-0812">Transmembrane</keyword>
<accession>A0A292IIW0</accession>
<evidence type="ECO:0000256" key="1">
    <source>
        <dbReference type="SAM" id="Phobius"/>
    </source>
</evidence>
<organism evidence="2 3">
    <name type="scientific">Mycoplasma amphoriforme A39</name>
    <dbReference type="NCBI Taxonomy" id="572419"/>
    <lineage>
        <taxon>Bacteria</taxon>
        <taxon>Bacillati</taxon>
        <taxon>Mycoplasmatota</taxon>
        <taxon>Mollicutes</taxon>
        <taxon>Mycoplasmataceae</taxon>
        <taxon>Mycoplasma</taxon>
    </lineage>
</organism>
<proteinExistence type="predicted"/>
<name>A0A292IIW0_9MOLU</name>
<dbReference type="EMBL" id="HG937516">
    <property type="protein sequence ID" value="CDN40457.1"/>
    <property type="molecule type" value="Genomic_DNA"/>
</dbReference>